<dbReference type="Proteomes" id="UP000199004">
    <property type="component" value="Unassembled WGS sequence"/>
</dbReference>
<evidence type="ECO:0000256" key="1">
    <source>
        <dbReference type="SAM" id="Phobius"/>
    </source>
</evidence>
<keyword evidence="1" id="KW-0472">Membrane</keyword>
<dbReference type="Gene3D" id="2.60.120.260">
    <property type="entry name" value="Galactose-binding domain-like"/>
    <property type="match status" value="1"/>
</dbReference>
<dbReference type="EMBL" id="FNIC01000001">
    <property type="protein sequence ID" value="SDM74426.1"/>
    <property type="molecule type" value="Genomic_DNA"/>
</dbReference>
<feature type="domain" description="Alpha-(1-&gt;3)-arabinofuranosyltransferase N-terminal GT-C" evidence="2">
    <location>
        <begin position="31"/>
        <end position="680"/>
    </location>
</feature>
<dbReference type="SUPFAM" id="SSF49785">
    <property type="entry name" value="Galactose-binding domain-like"/>
    <property type="match status" value="1"/>
</dbReference>
<dbReference type="RefSeq" id="WP_091022114.1">
    <property type="nucleotide sequence ID" value="NZ_BKAE01000003.1"/>
</dbReference>
<feature type="transmembrane region" description="Helical" evidence="1">
    <location>
        <begin position="82"/>
        <end position="103"/>
    </location>
</feature>
<evidence type="ECO:0000313" key="3">
    <source>
        <dbReference type="EMBL" id="SDM74426.1"/>
    </source>
</evidence>
<dbReference type="STRING" id="1005944.SAMN05192576_0833"/>
<evidence type="ECO:0000259" key="2">
    <source>
        <dbReference type="Pfam" id="PF11847"/>
    </source>
</evidence>
<dbReference type="GO" id="GO:0016740">
    <property type="term" value="F:transferase activity"/>
    <property type="evidence" value="ECO:0007669"/>
    <property type="project" value="UniProtKB-KW"/>
</dbReference>
<feature type="transmembrane region" description="Helical" evidence="1">
    <location>
        <begin position="306"/>
        <end position="328"/>
    </location>
</feature>
<feature type="transmembrane region" description="Helical" evidence="1">
    <location>
        <begin position="381"/>
        <end position="402"/>
    </location>
</feature>
<reference evidence="3 4" key="1">
    <citation type="submission" date="2016-10" db="EMBL/GenBank/DDBJ databases">
        <authorList>
            <person name="de Groot N.N."/>
        </authorList>
    </citation>
    <scope>NUCLEOTIDE SEQUENCE [LARGE SCALE GENOMIC DNA]</scope>
    <source>
        <strain evidence="3 4">CGMCC 1.11147</strain>
    </source>
</reference>
<accession>A0A1G9VQJ3</accession>
<feature type="transmembrane region" description="Helical" evidence="1">
    <location>
        <begin position="1272"/>
        <end position="1296"/>
    </location>
</feature>
<feature type="transmembrane region" description="Helical" evidence="1">
    <location>
        <begin position="123"/>
        <end position="144"/>
    </location>
</feature>
<protein>
    <submittedName>
        <fullName evidence="3">Arabinofuranan 3-O-arabinosyltransferase</fullName>
    </submittedName>
</protein>
<keyword evidence="1" id="KW-1133">Transmembrane helix</keyword>
<keyword evidence="1" id="KW-0812">Transmembrane</keyword>
<dbReference type="OrthoDB" id="5242711at2"/>
<evidence type="ECO:0000313" key="4">
    <source>
        <dbReference type="Proteomes" id="UP000199004"/>
    </source>
</evidence>
<feature type="transmembrane region" description="Helical" evidence="1">
    <location>
        <begin position="335"/>
        <end position="361"/>
    </location>
</feature>
<feature type="transmembrane region" description="Helical" evidence="1">
    <location>
        <begin position="20"/>
        <end position="37"/>
    </location>
</feature>
<sequence>MSGEHSATDGPAGVTGRQRHGWVTVGIVALVMVLNVFQQPGLVTFDTKLDLQFNPAGFIDRSLSLWNADWAIGGLQNQASGFLFPMGPAFLLGDALGLPMWLWERLWSAAVMLLAYGGARRLASYWPGVTRWGAVVAGLTYMLAPRVLTTVGTLSGEALPAAVLPWTVLPLVLYLRGRLHWAVALLWSGASVSWMGGQNATLVLACLVFPGLLLALGEGRTWRRRVRDVTVWSVLVLLASLWWLVPLFLLGGYGPPFLDFIESATNTASVTGWLSSLRGTSHWVAFLPDGGGAGLSGGHALARSPVLLLTTVAVAGLGLLGLAQAGLWQRRVLMVSLLAGMFVLTVGTGGWAGSVLSGAWIDALDTWLAPLRNVHKFDPLVRLPLSLGVGGFVSVGLPRLLASSPRPVATTRPVRAALAGVVAALVAAAALPAISGQLRTEGGAEDISTSWRQAAAFLSSEPGPVSAIVLPGAGVAAQYWGRTIDEPIQVLDAPPWISRAQVTVAPAGTLRYLDSIERLVEAGRPQAGLVDAIRRLGVTHVVVRNDLDDEETDAPPAEAVYASLGGDPDVVSVARFGQTAAGEPEVEVLSLGGGARDPRAGIAEWADLQVVQGGPEVVSDLVADGLLGADQPTVLAEGEDGETVDILTDSNRRVERTFGRVHSAVSGVMTAGDDFRFHRPVHDYVGGSVPAATTTAEYDGAEQLRASSSGGYADVFGPVRPEEHPYAAFDDSAFTAWASAPFSPPEDQWIEAQFDRPVDPGQVELQFDVQGGAQVSVVRLTTDDGEVTVPVPADGRTEAVNLPGTRTTRVRMTVVEAATGRRQVRLAGFVMSDHRITRSLRLPGKATPQTTVHLSSEAPERACRTTSQGVACSQGWQRETSETPGFDRTFDVVATGEWRLAGRVVATHGRVTEQLLTPLSPAQVTVVSTTTFAGDPAVGAAQAFDGLTDTGWYASPLDPAPGLQLSWQRKRVITGIRAVLRQGQEGYLPEFLRVDPMTPDGATQLVATTGPRAGVMTPIRTQRLNITALVDPSHSDGVGISELEIDGLEDLRHTPDPTAATGVPCGFGPTIEVGGATFETGVTGTIGDVVTGAPLDLQVCGDDDVVLHRGAQRLKVTNAEGFAVSSLWLTPSAPTVAVRSAPPTSEVTSWSSSERVVEVDAEEEAVLVLPQSYNRGWRATVDGRTLDSVVLDGWKQGWRVPAGTDGVVEMSFEPQDAFRLSLVLGLSVAALLALLTLMTLALSRRRPERFRGSEGRPPAPARRTAATVTLRVVGLLVGGLALAVMSVPLLAGAAAGHVTRRAALPGLSVAVGSALLFAVLIAIADPAPVMAPPPASDAIVALVVGLVAGRMLSGQPEGVGR</sequence>
<gene>
    <name evidence="3" type="ORF">SAMN05192576_0833</name>
</gene>
<feature type="transmembrane region" description="Helical" evidence="1">
    <location>
        <begin position="156"/>
        <end position="175"/>
    </location>
</feature>
<organism evidence="3 4">
    <name type="scientific">Nocardioides szechwanensis</name>
    <dbReference type="NCBI Taxonomy" id="1005944"/>
    <lineage>
        <taxon>Bacteria</taxon>
        <taxon>Bacillati</taxon>
        <taxon>Actinomycetota</taxon>
        <taxon>Actinomycetes</taxon>
        <taxon>Propionibacteriales</taxon>
        <taxon>Nocardioidaceae</taxon>
        <taxon>Nocardioides</taxon>
    </lineage>
</organism>
<proteinExistence type="predicted"/>
<keyword evidence="3" id="KW-0808">Transferase</keyword>
<feature type="transmembrane region" description="Helical" evidence="1">
    <location>
        <begin position="414"/>
        <end position="434"/>
    </location>
</feature>
<feature type="transmembrane region" description="Helical" evidence="1">
    <location>
        <begin position="195"/>
        <end position="217"/>
    </location>
</feature>
<feature type="transmembrane region" description="Helical" evidence="1">
    <location>
        <begin position="229"/>
        <end position="250"/>
    </location>
</feature>
<dbReference type="InterPro" id="IPR021798">
    <property type="entry name" value="AftD_N"/>
</dbReference>
<feature type="transmembrane region" description="Helical" evidence="1">
    <location>
        <begin position="1220"/>
        <end position="1242"/>
    </location>
</feature>
<dbReference type="InterPro" id="IPR008979">
    <property type="entry name" value="Galactose-bd-like_sf"/>
</dbReference>
<keyword evidence="4" id="KW-1185">Reference proteome</keyword>
<feature type="transmembrane region" description="Helical" evidence="1">
    <location>
        <begin position="1302"/>
        <end position="1323"/>
    </location>
</feature>
<name>A0A1G9VQJ3_9ACTN</name>
<dbReference type="Pfam" id="PF11847">
    <property type="entry name" value="GT-C_AftD"/>
    <property type="match status" value="1"/>
</dbReference>